<comment type="caution">
    <text evidence="13">The sequence shown here is derived from an EMBL/GenBank/DDBJ whole genome shotgun (WGS) entry which is preliminary data.</text>
</comment>
<keyword evidence="10 11" id="KW-0012">Acyltransferase</keyword>
<sequence>MLFNSSQFIFIFLPVVFFGYFFFVNKRLVLVSKTWLVGASLVFYSWWNPVYLPLILSSMLVNYSLGASLGKDRARILGDSASSVGSARKRLLVSGLVFNLGLLGYFKYTDFFIENFNGIFGADIPLQHIALPLAISFFTFQQIAYLVDSYRGETQEYDFLNYALFVTFFPQLIAGPIVHHKEMMPQFASRWHLVKRYRNIAMGLFIFTLGLFKKVVIADTFADWANEGFDESNYLSFFEAWSTSLSYTFQLYFDFSGYTDMAIGAALLFNIRLPINFNSPYKAHDIQDFWRRWHMTLSRFLRDYIYIPLGGNRVGRYRVNINLFITFLLGGLWHGASWMFVIWGAAHGAALVIHRVWQQLGFRMWSVLAWCCTFLFVNTTWIFFRATDMAAATKVLEGLVRIEDITRTDVGVIPTTALAWGGLLIDRLGFLPDLFIPTLPAFAAILLGFAIIGQRNSISYLDETLTIKHMVFAAILFVIAVLTMLGSTSEVFLYFNF</sequence>
<evidence type="ECO:0000256" key="12">
    <source>
        <dbReference type="SAM" id="Phobius"/>
    </source>
</evidence>
<proteinExistence type="inferred from homology"/>
<evidence type="ECO:0000256" key="3">
    <source>
        <dbReference type="ARBA" id="ARBA00010323"/>
    </source>
</evidence>
<feature type="transmembrane region" description="Helical" evidence="12">
    <location>
        <begin position="199"/>
        <end position="216"/>
    </location>
</feature>
<protein>
    <recommendedName>
        <fullName evidence="11">Probable alginate O-acetylase</fullName>
        <ecNumber evidence="11">2.3.1.-</ecNumber>
    </recommendedName>
</protein>
<keyword evidence="5 11" id="KW-0808">Transferase</keyword>
<dbReference type="OrthoDB" id="139172at2"/>
<evidence type="ECO:0000256" key="5">
    <source>
        <dbReference type="ARBA" id="ARBA00022679"/>
    </source>
</evidence>
<keyword evidence="11" id="KW-0997">Cell inner membrane</keyword>
<keyword evidence="14" id="KW-1185">Reference proteome</keyword>
<feature type="transmembrane region" description="Helical" evidence="12">
    <location>
        <begin position="159"/>
        <end position="179"/>
    </location>
</feature>
<evidence type="ECO:0000313" key="14">
    <source>
        <dbReference type="Proteomes" id="UP000234845"/>
    </source>
</evidence>
<dbReference type="GO" id="GO:0042121">
    <property type="term" value="P:alginic acid biosynthetic process"/>
    <property type="evidence" value="ECO:0007669"/>
    <property type="project" value="UniProtKB-UniRule"/>
</dbReference>
<keyword evidence="7 11" id="KW-0016">Alginate biosynthesis</keyword>
<dbReference type="GO" id="GO:0005886">
    <property type="term" value="C:plasma membrane"/>
    <property type="evidence" value="ECO:0007669"/>
    <property type="project" value="UniProtKB-SubCell"/>
</dbReference>
<evidence type="ECO:0000256" key="1">
    <source>
        <dbReference type="ARBA" id="ARBA00004651"/>
    </source>
</evidence>
<dbReference type="PANTHER" id="PTHR13285:SF23">
    <property type="entry name" value="TEICHOIC ACID D-ALANYLTRANSFERASE"/>
    <property type="match status" value="1"/>
</dbReference>
<dbReference type="Pfam" id="PF03062">
    <property type="entry name" value="MBOAT"/>
    <property type="match status" value="1"/>
</dbReference>
<dbReference type="Proteomes" id="UP000234845">
    <property type="component" value="Unassembled WGS sequence"/>
</dbReference>
<name>A0A2N5Y5T8_9GAMM</name>
<keyword evidence="8 12" id="KW-1133">Transmembrane helix</keyword>
<comment type="similarity">
    <text evidence="3 11">Belongs to the membrane-bound acyltransferase family.</text>
</comment>
<evidence type="ECO:0000256" key="2">
    <source>
        <dbReference type="ARBA" id="ARBA00005182"/>
    </source>
</evidence>
<dbReference type="PIRSF" id="PIRSF016636">
    <property type="entry name" value="AlgI_DltB"/>
    <property type="match status" value="1"/>
</dbReference>
<keyword evidence="9 11" id="KW-0472">Membrane</keyword>
<feature type="transmembrane region" description="Helical" evidence="12">
    <location>
        <begin position="91"/>
        <end position="108"/>
    </location>
</feature>
<dbReference type="PANTHER" id="PTHR13285">
    <property type="entry name" value="ACYLTRANSFERASE"/>
    <property type="match status" value="1"/>
</dbReference>
<feature type="transmembrane region" description="Helical" evidence="12">
    <location>
        <begin position="365"/>
        <end position="384"/>
    </location>
</feature>
<reference evidence="14" key="1">
    <citation type="submission" date="2017-11" db="EMBL/GenBank/DDBJ databases">
        <title>The draft genome sequence of Chromatocurvus sp. F02.</title>
        <authorList>
            <person name="Du Z.-J."/>
            <person name="Chang Y.-Q."/>
        </authorList>
    </citation>
    <scope>NUCLEOTIDE SEQUENCE [LARGE SCALE GENOMIC DNA]</scope>
    <source>
        <strain evidence="14">F02</strain>
    </source>
</reference>
<comment type="subcellular location">
    <subcellularLocation>
        <location evidence="11">Cell inner membrane</location>
    </subcellularLocation>
    <subcellularLocation>
        <location evidence="1">Cell membrane</location>
        <topology evidence="1">Multi-pass membrane protein</topology>
    </subcellularLocation>
</comment>
<keyword evidence="4 11" id="KW-1003">Cell membrane</keyword>
<accession>A0A2N5Y5T8</accession>
<keyword evidence="6 11" id="KW-0812">Transmembrane</keyword>
<dbReference type="PIRSF" id="PIRSF500217">
    <property type="entry name" value="AlgI"/>
    <property type="match status" value="1"/>
</dbReference>
<dbReference type="EC" id="2.3.1.-" evidence="11"/>
<dbReference type="InterPro" id="IPR004299">
    <property type="entry name" value="MBOAT_fam"/>
</dbReference>
<gene>
    <name evidence="13" type="ORF">CWI75_05200</name>
</gene>
<feature type="transmembrane region" description="Helical" evidence="12">
    <location>
        <begin position="128"/>
        <end position="147"/>
    </location>
</feature>
<feature type="transmembrane region" description="Helical" evidence="12">
    <location>
        <begin position="53"/>
        <end position="70"/>
    </location>
</feature>
<feature type="transmembrane region" description="Helical" evidence="12">
    <location>
        <begin position="434"/>
        <end position="452"/>
    </location>
</feature>
<evidence type="ECO:0000313" key="13">
    <source>
        <dbReference type="EMBL" id="PLW83742.1"/>
    </source>
</evidence>
<dbReference type="InterPro" id="IPR028362">
    <property type="entry name" value="AlgI"/>
</dbReference>
<evidence type="ECO:0000256" key="8">
    <source>
        <dbReference type="ARBA" id="ARBA00022989"/>
    </source>
</evidence>
<evidence type="ECO:0000256" key="9">
    <source>
        <dbReference type="ARBA" id="ARBA00023136"/>
    </source>
</evidence>
<dbReference type="UniPathway" id="UPA00286"/>
<dbReference type="RefSeq" id="WP_101520423.1">
    <property type="nucleotide sequence ID" value="NZ_PKLZ01000002.1"/>
</dbReference>
<dbReference type="InterPro" id="IPR051085">
    <property type="entry name" value="MB_O-acyltransferase"/>
</dbReference>
<evidence type="ECO:0000256" key="4">
    <source>
        <dbReference type="ARBA" id="ARBA00022475"/>
    </source>
</evidence>
<evidence type="ECO:0000256" key="10">
    <source>
        <dbReference type="ARBA" id="ARBA00023315"/>
    </source>
</evidence>
<feature type="transmembrane region" description="Helical" evidence="12">
    <location>
        <begin position="472"/>
        <end position="495"/>
    </location>
</feature>
<evidence type="ECO:0000256" key="7">
    <source>
        <dbReference type="ARBA" id="ARBA00022841"/>
    </source>
</evidence>
<feature type="transmembrane region" description="Helical" evidence="12">
    <location>
        <begin position="6"/>
        <end position="23"/>
    </location>
</feature>
<dbReference type="AlphaFoldDB" id="A0A2N5Y5T8"/>
<dbReference type="EMBL" id="PKLZ01000002">
    <property type="protein sequence ID" value="PLW83742.1"/>
    <property type="molecule type" value="Genomic_DNA"/>
</dbReference>
<dbReference type="InterPro" id="IPR024194">
    <property type="entry name" value="Ac/AlaTfrase_AlgI/DltB"/>
</dbReference>
<evidence type="ECO:0000256" key="11">
    <source>
        <dbReference type="PIRNR" id="PIRNR016636"/>
    </source>
</evidence>
<evidence type="ECO:0000256" key="6">
    <source>
        <dbReference type="ARBA" id="ARBA00022692"/>
    </source>
</evidence>
<organism evidence="13 14">
    <name type="scientific">Kineobactrum sediminis</name>
    <dbReference type="NCBI Taxonomy" id="1905677"/>
    <lineage>
        <taxon>Bacteria</taxon>
        <taxon>Pseudomonadati</taxon>
        <taxon>Pseudomonadota</taxon>
        <taxon>Gammaproteobacteria</taxon>
        <taxon>Cellvibrionales</taxon>
        <taxon>Halieaceae</taxon>
        <taxon>Kineobactrum</taxon>
    </lineage>
</organism>
<dbReference type="GO" id="GO:0016746">
    <property type="term" value="F:acyltransferase activity"/>
    <property type="evidence" value="ECO:0007669"/>
    <property type="project" value="UniProtKB-KW"/>
</dbReference>
<comment type="pathway">
    <text evidence="2 11">Glycan biosynthesis; alginate biosynthesis.</text>
</comment>
<feature type="transmembrane region" description="Helical" evidence="12">
    <location>
        <begin position="323"/>
        <end position="345"/>
    </location>
</feature>